<evidence type="ECO:0000256" key="1">
    <source>
        <dbReference type="SAM" id="Phobius"/>
    </source>
</evidence>
<feature type="transmembrane region" description="Helical" evidence="1">
    <location>
        <begin position="232"/>
        <end position="256"/>
    </location>
</feature>
<name>A0A413CUW8_9FIRM</name>
<protein>
    <recommendedName>
        <fullName evidence="5">DUF1430 domain-containing protein</fullName>
    </recommendedName>
</protein>
<dbReference type="Proteomes" id="UP000284651">
    <property type="component" value="Unassembled WGS sequence"/>
</dbReference>
<evidence type="ECO:0000256" key="2">
    <source>
        <dbReference type="SAM" id="SignalP"/>
    </source>
</evidence>
<feature type="transmembrane region" description="Helical" evidence="1">
    <location>
        <begin position="620"/>
        <end position="638"/>
    </location>
</feature>
<evidence type="ECO:0000313" key="3">
    <source>
        <dbReference type="EMBL" id="RGW75265.1"/>
    </source>
</evidence>
<feature type="transmembrane region" description="Helical" evidence="1">
    <location>
        <begin position="183"/>
        <end position="205"/>
    </location>
</feature>
<dbReference type="EMBL" id="QSAT01000014">
    <property type="protein sequence ID" value="RGW75265.1"/>
    <property type="molecule type" value="Genomic_DNA"/>
</dbReference>
<feature type="transmembrane region" description="Helical" evidence="1">
    <location>
        <begin position="644"/>
        <end position="664"/>
    </location>
</feature>
<dbReference type="AlphaFoldDB" id="A0A413CUW8"/>
<proteinExistence type="predicted"/>
<organism evidence="3 4">
    <name type="scientific">Holdemanella biformis</name>
    <dbReference type="NCBI Taxonomy" id="1735"/>
    <lineage>
        <taxon>Bacteria</taxon>
        <taxon>Bacillati</taxon>
        <taxon>Bacillota</taxon>
        <taxon>Erysipelotrichia</taxon>
        <taxon>Erysipelotrichales</taxon>
        <taxon>Erysipelotrichaceae</taxon>
        <taxon>Holdemanella</taxon>
    </lineage>
</organism>
<keyword evidence="1" id="KW-1133">Transmembrane helix</keyword>
<sequence>MKKLMTFCFIILFSVLSALSCFNFAFDALDRIERDKITIVIEKPSNISATDFLGEIDRVTEELHTDIMLRRVENRNGKAHYQYFKTSHTADFLKISTSKGNAQLGNGECISTITPAGYNVHRLNASALMQDISFYPLGDAKQYDLSAATYYVRMGQQSSIIDAITQLGYVVTVNPTSYISGQFSVLLFGFVPAFMLVESMAFYILSNGKKNVLKKMEGYTTHDVLADEVKSIFPIFAICFLIIEVVSLIVAAALYQTALLQYILFSLPNIAVLLMVVLCGFGLSALLVCRQNSAEHIKGRVPRRGIYFTTILAKGVFVGFIIFFLSIAIRNVTISYHTMQTSQFFADKVSGYVTVPVNTSNASMQNLNENYKAFYSATVNRYNGILVDASNYEYNLINGRTPAEEFGQTSITVNRNYLDFNPIYGTDGKQISDTQLSATDFNVLLPVSKDGEREKWREFVQTAYGMKANFIPYDGSNNKIYSYNANTGTGNHGALDEPVILVIEEEQLEGVFVISYCSKGAYFLNVPTENAYAELLPTLQETGIASVTLETPPVASSFLETINHQRQMLLLYGTQSVVLLIGLFCLIIFSAKLYCENYKNKIACCLIEGYSMFHCIRNHLIVTVIYYVVVVVGLRFVSMTMQVSLNYLLLLVAFIGELAITLSVSRGYTQNNLYQIVKGAE</sequence>
<dbReference type="PROSITE" id="PS51257">
    <property type="entry name" value="PROKAR_LIPOPROTEIN"/>
    <property type="match status" value="1"/>
</dbReference>
<evidence type="ECO:0000313" key="4">
    <source>
        <dbReference type="Proteomes" id="UP000284651"/>
    </source>
</evidence>
<evidence type="ECO:0008006" key="5">
    <source>
        <dbReference type="Google" id="ProtNLM"/>
    </source>
</evidence>
<gene>
    <name evidence="3" type="ORF">DWV56_05490</name>
</gene>
<dbReference type="RefSeq" id="WP_118175726.1">
    <property type="nucleotide sequence ID" value="NZ_QSAT01000014.1"/>
</dbReference>
<feature type="transmembrane region" description="Helical" evidence="1">
    <location>
        <begin position="306"/>
        <end position="329"/>
    </location>
</feature>
<accession>A0A413CUW8</accession>
<keyword evidence="1" id="KW-0472">Membrane</keyword>
<feature type="chain" id="PRO_5019198754" description="DUF1430 domain-containing protein" evidence="2">
    <location>
        <begin position="26"/>
        <end position="681"/>
    </location>
</feature>
<feature type="transmembrane region" description="Helical" evidence="1">
    <location>
        <begin position="569"/>
        <end position="591"/>
    </location>
</feature>
<feature type="signal peptide" evidence="2">
    <location>
        <begin position="1"/>
        <end position="25"/>
    </location>
</feature>
<keyword evidence="1" id="KW-0812">Transmembrane</keyword>
<feature type="transmembrane region" description="Helical" evidence="1">
    <location>
        <begin position="262"/>
        <end position="286"/>
    </location>
</feature>
<reference evidence="3 4" key="1">
    <citation type="submission" date="2018-08" db="EMBL/GenBank/DDBJ databases">
        <title>A genome reference for cultivated species of the human gut microbiota.</title>
        <authorList>
            <person name="Zou Y."/>
            <person name="Xue W."/>
            <person name="Luo G."/>
        </authorList>
    </citation>
    <scope>NUCLEOTIDE SEQUENCE [LARGE SCALE GENOMIC DNA]</scope>
    <source>
        <strain evidence="3 4">AF10-31</strain>
    </source>
</reference>
<comment type="caution">
    <text evidence="3">The sequence shown here is derived from an EMBL/GenBank/DDBJ whole genome shotgun (WGS) entry which is preliminary data.</text>
</comment>
<keyword evidence="2" id="KW-0732">Signal</keyword>